<feature type="compositionally biased region" description="Low complexity" evidence="1">
    <location>
        <begin position="222"/>
        <end position="254"/>
    </location>
</feature>
<keyword evidence="3" id="KW-1185">Reference proteome</keyword>
<feature type="compositionally biased region" description="Basic and acidic residues" evidence="1">
    <location>
        <begin position="758"/>
        <end position="767"/>
    </location>
</feature>
<feature type="compositionally biased region" description="Basic and acidic residues" evidence="1">
    <location>
        <begin position="108"/>
        <end position="119"/>
    </location>
</feature>
<feature type="region of interest" description="Disordered" evidence="1">
    <location>
        <begin position="1"/>
        <end position="546"/>
    </location>
</feature>
<organism evidence="2 3">
    <name type="scientific">Exidia glandulosa HHB12029</name>
    <dbReference type="NCBI Taxonomy" id="1314781"/>
    <lineage>
        <taxon>Eukaryota</taxon>
        <taxon>Fungi</taxon>
        <taxon>Dikarya</taxon>
        <taxon>Basidiomycota</taxon>
        <taxon>Agaricomycotina</taxon>
        <taxon>Agaricomycetes</taxon>
        <taxon>Auriculariales</taxon>
        <taxon>Exidiaceae</taxon>
        <taxon>Exidia</taxon>
    </lineage>
</organism>
<feature type="compositionally biased region" description="Low complexity" evidence="1">
    <location>
        <begin position="915"/>
        <end position="926"/>
    </location>
</feature>
<gene>
    <name evidence="2" type="ORF">EXIGLDRAFT_90289</name>
</gene>
<feature type="compositionally biased region" description="Basic and acidic residues" evidence="1">
    <location>
        <begin position="131"/>
        <end position="140"/>
    </location>
</feature>
<feature type="compositionally biased region" description="Basic and acidic residues" evidence="1">
    <location>
        <begin position="184"/>
        <end position="208"/>
    </location>
</feature>
<feature type="compositionally biased region" description="Basic and acidic residues" evidence="1">
    <location>
        <begin position="706"/>
        <end position="734"/>
    </location>
</feature>
<evidence type="ECO:0000313" key="2">
    <source>
        <dbReference type="EMBL" id="KZV91738.1"/>
    </source>
</evidence>
<feature type="compositionally biased region" description="Polar residues" evidence="1">
    <location>
        <begin position="145"/>
        <end position="182"/>
    </location>
</feature>
<sequence>MTSRPALSSRRRPSSAIFLGNPPPDLPSPPSPASNSSGEDLPSSSKRGAHLPSPPHTNSTGSKSSTGSGSVRVTTANLMDSAQRRRSFASDGDGDEDDEQNERDEDDTARLSDDRRKQTDGNQRSVQRVKSLTERNRQVLDKIASISSGTRLAAPSPSTRNQHSPAATPFPSATVSNRVSFTRSRHEVDFSGSETEREGRSLRDDASDMRQYSTGSSDDRSSTPPASSSRRSGEYSSSSSSARRSGEFESSSSSRGGGYTRQRLVSAPSPANSPKRPTLRSMNTAATYNFPASPHSKRHSIAEQFVDEEEEMGITLNRVGGKKRSPLPREFTSNARRSLDGRNAGYPPETPSRPRSPEAYVGRGSPSPTGSPATFGTMERSPRVQKPGRAATLRENGAQYSSSPLSPHRDRRIARWSLSSDLSSSRLTEESDMTTSSKSSRHRAQFSDGATVGASRNLVQQGLRSAGLERDPDDVFGGRDSRGGRTSTTRSIQAVLSRPSTSMAHLGDDEPRTKSRTSASPAPPRAGSGFQSPGATLRSSQAPPSEHAKLMMDALGMFESQLARFTSAMPVSAGGTTPTNAGASPQVAELLRNTATLVQSAQTLNSLLRAGTARALEAQIDAEVGEGPQEIDAGEVWRRVGGEYRECMRASDDVVRGLTGVLLGVGRVVRETSGHARTGSDDGSAGMTGRRTAEGIRPSSSMSMVRGRDREDDTRDMRERERERDERVERRRTAEFVASTATQKEQRAATVTGTRSASRLERRRGGSQEEVEASPTPVASTSSRSGDFHSSAHARTLPPISIPPPTPTLPSETLLRRKSSVSGNKPRTPAANRLSVVSGGSAATIRASPASAIVTPTTVTSPADERSARRALASASFFSTSGRSRGASITLSGLQERDAARKRTLSSTDRDPDATRAAAATLAASSSRRDRGPAPPVPQTPAPTRPRTERRRTVTEMFS</sequence>
<evidence type="ECO:0000256" key="1">
    <source>
        <dbReference type="SAM" id="MobiDB-lite"/>
    </source>
</evidence>
<feature type="compositionally biased region" description="Polar residues" evidence="1">
    <location>
        <begin position="529"/>
        <end position="543"/>
    </location>
</feature>
<feature type="compositionally biased region" description="Polar residues" evidence="1">
    <location>
        <begin position="120"/>
        <end position="130"/>
    </location>
</feature>
<dbReference type="InParanoid" id="A0A165HBY0"/>
<feature type="region of interest" description="Disordered" evidence="1">
    <location>
        <begin position="673"/>
        <end position="832"/>
    </location>
</feature>
<evidence type="ECO:0000313" key="3">
    <source>
        <dbReference type="Proteomes" id="UP000077266"/>
    </source>
</evidence>
<protein>
    <submittedName>
        <fullName evidence="2">Uncharacterized protein</fullName>
    </submittedName>
</protein>
<feature type="compositionally biased region" description="Polar residues" evidence="1">
    <location>
        <begin position="71"/>
        <end position="80"/>
    </location>
</feature>
<reference evidence="2 3" key="1">
    <citation type="journal article" date="2016" name="Mol. Biol. Evol.">
        <title>Comparative Genomics of Early-Diverging Mushroom-Forming Fungi Provides Insights into the Origins of Lignocellulose Decay Capabilities.</title>
        <authorList>
            <person name="Nagy L.G."/>
            <person name="Riley R."/>
            <person name="Tritt A."/>
            <person name="Adam C."/>
            <person name="Daum C."/>
            <person name="Floudas D."/>
            <person name="Sun H."/>
            <person name="Yadav J.S."/>
            <person name="Pangilinan J."/>
            <person name="Larsson K.H."/>
            <person name="Matsuura K."/>
            <person name="Barry K."/>
            <person name="Labutti K."/>
            <person name="Kuo R."/>
            <person name="Ohm R.A."/>
            <person name="Bhattacharya S.S."/>
            <person name="Shirouzu T."/>
            <person name="Yoshinaga Y."/>
            <person name="Martin F.M."/>
            <person name="Grigoriev I.V."/>
            <person name="Hibbett D.S."/>
        </authorList>
    </citation>
    <scope>NUCLEOTIDE SEQUENCE [LARGE SCALE GENOMIC DNA]</scope>
    <source>
        <strain evidence="2 3">HHB12029</strain>
    </source>
</reference>
<proteinExistence type="predicted"/>
<name>A0A165HBY0_EXIGL</name>
<feature type="compositionally biased region" description="Pro residues" evidence="1">
    <location>
        <begin position="21"/>
        <end position="32"/>
    </location>
</feature>
<dbReference type="EMBL" id="KV426021">
    <property type="protein sequence ID" value="KZV91738.1"/>
    <property type="molecule type" value="Genomic_DNA"/>
</dbReference>
<feature type="region of interest" description="Disordered" evidence="1">
    <location>
        <begin position="894"/>
        <end position="959"/>
    </location>
</feature>
<feature type="compositionally biased region" description="Low complexity" evidence="1">
    <location>
        <begin position="57"/>
        <end position="70"/>
    </location>
</feature>
<feature type="compositionally biased region" description="Acidic residues" evidence="1">
    <location>
        <begin position="92"/>
        <end position="107"/>
    </location>
</feature>
<dbReference type="Proteomes" id="UP000077266">
    <property type="component" value="Unassembled WGS sequence"/>
</dbReference>
<dbReference type="OrthoDB" id="3358078at2759"/>
<feature type="compositionally biased region" description="Pro residues" evidence="1">
    <location>
        <begin position="933"/>
        <end position="944"/>
    </location>
</feature>
<accession>A0A165HBY0</accession>
<dbReference type="STRING" id="1314781.A0A165HBY0"/>
<feature type="compositionally biased region" description="Low complexity" evidence="1">
    <location>
        <begin position="417"/>
        <end position="426"/>
    </location>
</feature>
<feature type="compositionally biased region" description="Polar residues" evidence="1">
    <location>
        <begin position="492"/>
        <end position="503"/>
    </location>
</feature>
<dbReference type="AlphaFoldDB" id="A0A165HBY0"/>
<feature type="compositionally biased region" description="Polar residues" evidence="1">
    <location>
        <begin position="739"/>
        <end position="757"/>
    </location>
</feature>